<dbReference type="GeneID" id="66742717"/>
<accession>A0A9Q6LL77</accession>
<protein>
    <submittedName>
        <fullName evidence="1">Uncharacterized protein</fullName>
    </submittedName>
</protein>
<evidence type="ECO:0000313" key="1">
    <source>
        <dbReference type="EMBL" id="QGO06812.1"/>
    </source>
</evidence>
<sequence>MSKSMTKQSLSGHWRIVWMALWDQEYVDLIEPGYIKLMRKAKENFSLVLLGDFLAM</sequence>
<evidence type="ECO:0000313" key="2">
    <source>
        <dbReference type="Proteomes" id="UP000422232"/>
    </source>
</evidence>
<dbReference type="AlphaFoldDB" id="A0A9Q6LL77"/>
<organism evidence="1 2">
    <name type="scientific">Piscirickettsia salmonis</name>
    <dbReference type="NCBI Taxonomy" id="1238"/>
    <lineage>
        <taxon>Bacteria</taxon>
        <taxon>Pseudomonadati</taxon>
        <taxon>Pseudomonadota</taxon>
        <taxon>Gammaproteobacteria</taxon>
        <taxon>Thiotrichales</taxon>
        <taxon>Piscirickettsiaceae</taxon>
        <taxon>Piscirickettsia</taxon>
    </lineage>
</organism>
<dbReference type="EMBL" id="CP038908">
    <property type="protein sequence ID" value="QGO06812.1"/>
    <property type="molecule type" value="Genomic_DNA"/>
</dbReference>
<gene>
    <name evidence="1" type="ORF">Psal009_02743</name>
</gene>
<keyword evidence="2" id="KW-1185">Reference proteome</keyword>
<reference evidence="1 2" key="1">
    <citation type="submission" date="2019-04" db="EMBL/GenBank/DDBJ databases">
        <title>Complete genome sequencing of Piscirickettsia salmonis strain Psal-009.</title>
        <authorList>
            <person name="Schober I."/>
            <person name="Bunk B."/>
            <person name="Sproer C."/>
            <person name="Carril G.P."/>
            <person name="Riedel T."/>
            <person name="Flores-Herrera P.A."/>
            <person name="Nourdin-Galindo G."/>
            <person name="Marshall S.H."/>
            <person name="Overmann J."/>
        </authorList>
    </citation>
    <scope>NUCLEOTIDE SEQUENCE [LARGE SCALE GENOMIC DNA]</scope>
    <source>
        <strain evidence="1 2">Psal-009</strain>
    </source>
</reference>
<dbReference type="Proteomes" id="UP000422232">
    <property type="component" value="Chromosome"/>
</dbReference>
<proteinExistence type="predicted"/>
<name>A0A9Q6LL77_PISSA</name>
<dbReference type="RefSeq" id="WP_016210265.1">
    <property type="nucleotide sequence ID" value="NZ_CP012413.1"/>
</dbReference>